<name>A0A811RR70_9POAL</name>
<comment type="caution">
    <text evidence="1">The sequence shown here is derived from an EMBL/GenBank/DDBJ whole genome shotgun (WGS) entry which is preliminary data.</text>
</comment>
<organism evidence="1 2">
    <name type="scientific">Miscanthus lutarioriparius</name>
    <dbReference type="NCBI Taxonomy" id="422564"/>
    <lineage>
        <taxon>Eukaryota</taxon>
        <taxon>Viridiplantae</taxon>
        <taxon>Streptophyta</taxon>
        <taxon>Embryophyta</taxon>
        <taxon>Tracheophyta</taxon>
        <taxon>Spermatophyta</taxon>
        <taxon>Magnoliopsida</taxon>
        <taxon>Liliopsida</taxon>
        <taxon>Poales</taxon>
        <taxon>Poaceae</taxon>
        <taxon>PACMAD clade</taxon>
        <taxon>Panicoideae</taxon>
        <taxon>Andropogonodae</taxon>
        <taxon>Andropogoneae</taxon>
        <taxon>Saccharinae</taxon>
        <taxon>Miscanthus</taxon>
    </lineage>
</organism>
<keyword evidence="2" id="KW-1185">Reference proteome</keyword>
<accession>A0A811RR70</accession>
<evidence type="ECO:0000313" key="1">
    <source>
        <dbReference type="EMBL" id="CAD6272541.1"/>
    </source>
</evidence>
<dbReference type="AlphaFoldDB" id="A0A811RR70"/>
<dbReference type="Proteomes" id="UP000604825">
    <property type="component" value="Unassembled WGS sequence"/>
</dbReference>
<evidence type="ECO:0000313" key="2">
    <source>
        <dbReference type="Proteomes" id="UP000604825"/>
    </source>
</evidence>
<reference evidence="1" key="1">
    <citation type="submission" date="2020-10" db="EMBL/GenBank/DDBJ databases">
        <authorList>
            <person name="Han B."/>
            <person name="Lu T."/>
            <person name="Zhao Q."/>
            <person name="Huang X."/>
            <person name="Zhao Y."/>
        </authorList>
    </citation>
    <scope>NUCLEOTIDE SEQUENCE</scope>
</reference>
<proteinExistence type="predicted"/>
<gene>
    <name evidence="1" type="ORF">NCGR_LOCUS55816</name>
</gene>
<sequence length="168" mass="17618">MTAVGRRFVLVQLEGDSCSRSWRGRLRAAPSRVNTAAAGSRTPLARGQGGGDWICGCRVLAAAGPRLWRQPGTRRACPCLLAGSRGLAPAAAEAVVGAMSRSRANGSAARAAAAGSRASMKSLLKLASECVQEHWMNMLSAFCYISLDSPKKEAAPLCDANNFDYCSS</sequence>
<protein>
    <submittedName>
        <fullName evidence="1">Uncharacterized protein</fullName>
    </submittedName>
</protein>
<dbReference type="EMBL" id="CAJGYO010000016">
    <property type="protein sequence ID" value="CAD6272541.1"/>
    <property type="molecule type" value="Genomic_DNA"/>
</dbReference>